<evidence type="ECO:0000256" key="7">
    <source>
        <dbReference type="SAM" id="Phobius"/>
    </source>
</evidence>
<evidence type="ECO:0000313" key="9">
    <source>
        <dbReference type="Proteomes" id="UP000639859"/>
    </source>
</evidence>
<feature type="transmembrane region" description="Helical" evidence="7">
    <location>
        <begin position="270"/>
        <end position="294"/>
    </location>
</feature>
<feature type="transmembrane region" description="Helical" evidence="7">
    <location>
        <begin position="238"/>
        <end position="258"/>
    </location>
</feature>
<dbReference type="PANTHER" id="PTHR30250">
    <property type="entry name" value="PST FAMILY PREDICTED COLANIC ACID TRANSPORTER"/>
    <property type="match status" value="1"/>
</dbReference>
<feature type="transmembrane region" description="Helical" evidence="7">
    <location>
        <begin position="315"/>
        <end position="340"/>
    </location>
</feature>
<dbReference type="Pfam" id="PF01943">
    <property type="entry name" value="Polysacc_synt"/>
    <property type="match status" value="1"/>
</dbReference>
<evidence type="ECO:0000256" key="3">
    <source>
        <dbReference type="ARBA" id="ARBA00022692"/>
    </source>
</evidence>
<name>A0ABS0T549_9CAUL</name>
<keyword evidence="9" id="KW-1185">Reference proteome</keyword>
<evidence type="ECO:0000256" key="5">
    <source>
        <dbReference type="ARBA" id="ARBA00023136"/>
    </source>
</evidence>
<keyword evidence="5 7" id="KW-0472">Membrane</keyword>
<feature type="transmembrane region" description="Helical" evidence="7">
    <location>
        <begin position="106"/>
        <end position="126"/>
    </location>
</feature>
<dbReference type="PANTHER" id="PTHR30250:SF11">
    <property type="entry name" value="O-ANTIGEN TRANSPORTER-RELATED"/>
    <property type="match status" value="1"/>
</dbReference>
<keyword evidence="3 7" id="KW-0812">Transmembrane</keyword>
<dbReference type="EMBL" id="JADWOX010000034">
    <property type="protein sequence ID" value="MBI1687010.1"/>
    <property type="molecule type" value="Genomic_DNA"/>
</dbReference>
<gene>
    <name evidence="8" type="ORF">I4Q42_25345</name>
</gene>
<organism evidence="8 9">
    <name type="scientific">Caulobacter hibisci</name>
    <dbReference type="NCBI Taxonomy" id="2035993"/>
    <lineage>
        <taxon>Bacteria</taxon>
        <taxon>Pseudomonadati</taxon>
        <taxon>Pseudomonadota</taxon>
        <taxon>Alphaproteobacteria</taxon>
        <taxon>Caulobacterales</taxon>
        <taxon>Caulobacteraceae</taxon>
        <taxon>Caulobacter</taxon>
    </lineage>
</organism>
<feature type="transmembrane region" description="Helical" evidence="7">
    <location>
        <begin position="173"/>
        <end position="190"/>
    </location>
</feature>
<feature type="transmembrane region" description="Helical" evidence="7">
    <location>
        <begin position="196"/>
        <end position="217"/>
    </location>
</feature>
<reference evidence="8 9" key="1">
    <citation type="submission" date="2020-11" db="EMBL/GenBank/DDBJ databases">
        <title>genome sequence of strain KACC 18849.</title>
        <authorList>
            <person name="Gao J."/>
            <person name="Zhang X."/>
        </authorList>
    </citation>
    <scope>NUCLEOTIDE SEQUENCE [LARGE SCALE GENOMIC DNA]</scope>
    <source>
        <strain evidence="8 9">KACC 18849</strain>
    </source>
</reference>
<dbReference type="RefSeq" id="WP_198578893.1">
    <property type="nucleotide sequence ID" value="NZ_JADWOX010000034.1"/>
</dbReference>
<accession>A0ABS0T549</accession>
<evidence type="ECO:0000256" key="2">
    <source>
        <dbReference type="ARBA" id="ARBA00022475"/>
    </source>
</evidence>
<keyword evidence="2" id="KW-1003">Cell membrane</keyword>
<sequence length="461" mass="50178">MSPPPEQQTQAISAPPEAAAPSPTKKRASFGFEAFTIAVARVAIRLTGFLSSLIVARVLGAEGRGLIAALSVPTSLATTFSELGIRQATAFYLGKRVYTVEQLLPTLLTLIPLAGVVGSVASIAYFEWAHVAEDQWLIRFLALITIPLALVASYSTGVFLGRERISEYRKASWRPPVLKLAILVVFAWMLNGGLYGVMIAGVVGSMLAAGYALFLLRKEGPLRFGFNPEIAKQLQRKGLSYALSLLVLMLNYRIMLILLTRYASLETVGIYSQAVLIAELLWEVPNSLSSLVLSRGVNSKDEREFSLKVVALTRVSFLAATLGSICLAIVSPFAFPILFGQDFADSALLCVYMLPGVVAFGAFKMLNIDIAGRGKPWATQVIMVPVLALNVALGWWMVVKYGAAGAAWCSSICYIVATVAYVGLYSRLTGLKLREIILFRKSDFLMVLRSLPFKLPFLKFT</sequence>
<evidence type="ECO:0000256" key="6">
    <source>
        <dbReference type="SAM" id="MobiDB-lite"/>
    </source>
</evidence>
<evidence type="ECO:0000313" key="8">
    <source>
        <dbReference type="EMBL" id="MBI1687010.1"/>
    </source>
</evidence>
<feature type="transmembrane region" description="Helical" evidence="7">
    <location>
        <begin position="138"/>
        <end position="161"/>
    </location>
</feature>
<comment type="subcellular location">
    <subcellularLocation>
        <location evidence="1">Cell membrane</location>
        <topology evidence="1">Multi-pass membrane protein</topology>
    </subcellularLocation>
</comment>
<feature type="compositionally biased region" description="Low complexity" evidence="6">
    <location>
        <begin position="13"/>
        <end position="23"/>
    </location>
</feature>
<dbReference type="InterPro" id="IPR002797">
    <property type="entry name" value="Polysacc_synth"/>
</dbReference>
<feature type="transmembrane region" description="Helical" evidence="7">
    <location>
        <begin position="405"/>
        <end position="424"/>
    </location>
</feature>
<evidence type="ECO:0000256" key="4">
    <source>
        <dbReference type="ARBA" id="ARBA00022989"/>
    </source>
</evidence>
<comment type="caution">
    <text evidence="8">The sequence shown here is derived from an EMBL/GenBank/DDBJ whole genome shotgun (WGS) entry which is preliminary data.</text>
</comment>
<evidence type="ECO:0000256" key="1">
    <source>
        <dbReference type="ARBA" id="ARBA00004651"/>
    </source>
</evidence>
<keyword evidence="4 7" id="KW-1133">Transmembrane helix</keyword>
<dbReference type="InterPro" id="IPR050833">
    <property type="entry name" value="Poly_Biosynth_Transport"/>
</dbReference>
<proteinExistence type="predicted"/>
<feature type="transmembrane region" description="Helical" evidence="7">
    <location>
        <begin position="378"/>
        <end position="399"/>
    </location>
</feature>
<feature type="region of interest" description="Disordered" evidence="6">
    <location>
        <begin position="1"/>
        <end position="24"/>
    </location>
</feature>
<dbReference type="Proteomes" id="UP000639859">
    <property type="component" value="Unassembled WGS sequence"/>
</dbReference>
<feature type="transmembrane region" description="Helical" evidence="7">
    <location>
        <begin position="346"/>
        <end position="366"/>
    </location>
</feature>
<protein>
    <submittedName>
        <fullName evidence="8">Oligosaccharide flippase family protein</fullName>
    </submittedName>
</protein>